<keyword evidence="17" id="KW-1185">Reference proteome</keyword>
<keyword evidence="10 11" id="KW-0472">Membrane</keyword>
<evidence type="ECO:0000256" key="5">
    <source>
        <dbReference type="ARBA" id="ARBA00022827"/>
    </source>
</evidence>
<organism evidence="16 17">
    <name type="scientific">Pichia kluyveri</name>
    <name type="common">Yeast</name>
    <dbReference type="NCBI Taxonomy" id="36015"/>
    <lineage>
        <taxon>Eukaryota</taxon>
        <taxon>Fungi</taxon>
        <taxon>Dikarya</taxon>
        <taxon>Ascomycota</taxon>
        <taxon>Saccharomycotina</taxon>
        <taxon>Pichiomycetes</taxon>
        <taxon>Pichiales</taxon>
        <taxon>Pichiaceae</taxon>
        <taxon>Pichia</taxon>
    </lineage>
</organism>
<feature type="transmembrane region" description="Helical" evidence="11">
    <location>
        <begin position="168"/>
        <end position="190"/>
    </location>
</feature>
<dbReference type="InterPro" id="IPR039261">
    <property type="entry name" value="FNR_nucleotide-bd"/>
</dbReference>
<comment type="caution">
    <text evidence="16">The sequence shown here is derived from an EMBL/GenBank/DDBJ whole genome shotgun (WGS) entry which is preliminary data.</text>
</comment>
<dbReference type="GO" id="GO:0005886">
    <property type="term" value="C:plasma membrane"/>
    <property type="evidence" value="ECO:0007669"/>
    <property type="project" value="TreeGrafter"/>
</dbReference>
<dbReference type="InterPro" id="IPR013121">
    <property type="entry name" value="Fe_red_NAD-bd_6"/>
</dbReference>
<keyword evidence="7 11" id="KW-1133">Transmembrane helix</keyword>
<dbReference type="InterPro" id="IPR051410">
    <property type="entry name" value="Ferric/Cupric_Reductase"/>
</dbReference>
<dbReference type="InterPro" id="IPR013130">
    <property type="entry name" value="Fe3_Rdtase_TM_dom"/>
</dbReference>
<protein>
    <submittedName>
        <fullName evidence="16">Ferric-chelate reductase</fullName>
    </submittedName>
</protein>
<evidence type="ECO:0000256" key="3">
    <source>
        <dbReference type="ARBA" id="ARBA00022630"/>
    </source>
</evidence>
<evidence type="ECO:0000256" key="2">
    <source>
        <dbReference type="ARBA" id="ARBA00022448"/>
    </source>
</evidence>
<dbReference type="Gene3D" id="3.40.50.80">
    <property type="entry name" value="Nucleotide-binding domain of ferredoxin-NADP reductase (FNR) module"/>
    <property type="match status" value="1"/>
</dbReference>
<dbReference type="CDD" id="cd06186">
    <property type="entry name" value="NOX_Duox_like_FAD_NADP"/>
    <property type="match status" value="1"/>
</dbReference>
<evidence type="ECO:0000259" key="13">
    <source>
        <dbReference type="Pfam" id="PF01794"/>
    </source>
</evidence>
<feature type="transmembrane region" description="Helical" evidence="11">
    <location>
        <begin position="354"/>
        <end position="373"/>
    </location>
</feature>
<feature type="domain" description="Ferric oxidoreductase" evidence="13">
    <location>
        <begin position="283"/>
        <end position="399"/>
    </location>
</feature>
<dbReference type="Pfam" id="PF08022">
    <property type="entry name" value="FAD_binding_8"/>
    <property type="match status" value="1"/>
</dbReference>
<keyword evidence="12" id="KW-0732">Signal</keyword>
<proteinExistence type="predicted"/>
<feature type="domain" description="FAD-binding 8" evidence="14">
    <location>
        <begin position="433"/>
        <end position="526"/>
    </location>
</feature>
<dbReference type="Pfam" id="PF01794">
    <property type="entry name" value="Ferric_reduct"/>
    <property type="match status" value="1"/>
</dbReference>
<dbReference type="Pfam" id="PF08030">
    <property type="entry name" value="NAD_binding_6"/>
    <property type="match status" value="1"/>
</dbReference>
<dbReference type="InterPro" id="IPR013112">
    <property type="entry name" value="FAD-bd_8"/>
</dbReference>
<evidence type="ECO:0000256" key="1">
    <source>
        <dbReference type="ARBA" id="ARBA00004141"/>
    </source>
</evidence>
<dbReference type="PANTHER" id="PTHR32361:SF9">
    <property type="entry name" value="FERRIC REDUCTASE TRANSMEMBRANE COMPONENT 3-RELATED"/>
    <property type="match status" value="1"/>
</dbReference>
<gene>
    <name evidence="16" type="ORF">DAPK24_007690</name>
</gene>
<dbReference type="GO" id="GO:0000293">
    <property type="term" value="F:ferric-chelate reductase activity"/>
    <property type="evidence" value="ECO:0007669"/>
    <property type="project" value="UniProtKB-ARBA"/>
</dbReference>
<accession>A0AAV5R0L9</accession>
<evidence type="ECO:0000256" key="12">
    <source>
        <dbReference type="SAM" id="SignalP"/>
    </source>
</evidence>
<dbReference type="AlphaFoldDB" id="A0AAV5R0L9"/>
<keyword evidence="4 11" id="KW-0812">Transmembrane</keyword>
<evidence type="ECO:0000256" key="8">
    <source>
        <dbReference type="ARBA" id="ARBA00023002"/>
    </source>
</evidence>
<dbReference type="SFLD" id="SFLDG01168">
    <property type="entry name" value="Ferric_reductase_subgroup_(FRE"/>
    <property type="match status" value="1"/>
</dbReference>
<name>A0AAV5R0L9_PICKL</name>
<feature type="chain" id="PRO_5043854018" evidence="12">
    <location>
        <begin position="20"/>
        <end position="700"/>
    </location>
</feature>
<feature type="transmembrane region" description="Helical" evidence="11">
    <location>
        <begin position="324"/>
        <end position="347"/>
    </location>
</feature>
<keyword evidence="8" id="KW-0560">Oxidoreductase</keyword>
<keyword evidence="3" id="KW-0285">Flavoprotein</keyword>
<dbReference type="PANTHER" id="PTHR32361">
    <property type="entry name" value="FERRIC/CUPRIC REDUCTASE TRANSMEMBRANE COMPONENT"/>
    <property type="match status" value="1"/>
</dbReference>
<evidence type="ECO:0000313" key="17">
    <source>
        <dbReference type="Proteomes" id="UP001378960"/>
    </source>
</evidence>
<sequence length="700" mass="79708">MLSVNLLATFCALLGNAVGTTFHTKLGQGTGAAEIGICSEDIENYVFDYTPLMLGSYSSSYDSMCGYPPAVGTALNCAVGLVGDDNEKMKRKVFEYMAFFCAEYSSYIEDWEFYQAQYLNASEYTKPIEEVANLSLPLYYPVYPNLTAIEPNYISYEAYYFNLDSGTWFSVGICGYFLLLIVISALFNFARYAGVTKSINNSSFAKLCQKYVIFPTMAPNGKFSQFWGSKWFPIFLPNRIQFITDVFLFGLQIAFYCVDYRYKTGDLFGTPNKAWERFVADRTGVMAFGKIPLLVLFAGRNNFLLWITGWSYSTFLHFHKVVAWWMALDTLIHSVAYTINSLGYYVYYLQNDAYYAYGVAATTFCGAILLFALPPFRVFFYEYFLFIHIVFAVLFIVMCWWHCNTLGWLEWLTAACAVWAFDRILRVIRMFAFGYRTATLTVVGDELIKVEVPKPAWWRHQPGTYGYIYFAGILFWENHPFTTVVEGNNLCAYIRVKKGVTYRMWNKLLKNNNTMTWKVSVEGPYGGNVATPLKKYDEALLIAGGSGVPGILENATQVSSGKFIWISQTLQGIKAYHNLLKNVNIDVEVYITREQGESRVTSIEQFLNETETTDLSTDNSEKESTELKALSNSKGNFKIFYVRPNIEELIDSNIRDSPSSSIGIAACGPPVLMDSIRHTLASHVTNWEKSVDYFDEFQIW</sequence>
<keyword evidence="5" id="KW-0274">FAD</keyword>
<feature type="signal peptide" evidence="12">
    <location>
        <begin position="1"/>
        <end position="19"/>
    </location>
</feature>
<reference evidence="16 17" key="1">
    <citation type="journal article" date="2023" name="Elife">
        <title>Identification of key yeast species and microbe-microbe interactions impacting larval growth of Drosophila in the wild.</title>
        <authorList>
            <person name="Mure A."/>
            <person name="Sugiura Y."/>
            <person name="Maeda R."/>
            <person name="Honda K."/>
            <person name="Sakurai N."/>
            <person name="Takahashi Y."/>
            <person name="Watada M."/>
            <person name="Katoh T."/>
            <person name="Gotoh A."/>
            <person name="Gotoh Y."/>
            <person name="Taniguchi I."/>
            <person name="Nakamura K."/>
            <person name="Hayashi T."/>
            <person name="Katayama T."/>
            <person name="Uemura T."/>
            <person name="Hattori Y."/>
        </authorList>
    </citation>
    <scope>NUCLEOTIDE SEQUENCE [LARGE SCALE GENOMIC DNA]</scope>
    <source>
        <strain evidence="16 17">PK-24</strain>
    </source>
</reference>
<evidence type="ECO:0000256" key="7">
    <source>
        <dbReference type="ARBA" id="ARBA00022989"/>
    </source>
</evidence>
<feature type="transmembrane region" description="Helical" evidence="11">
    <location>
        <begin position="379"/>
        <end position="401"/>
    </location>
</feature>
<evidence type="ECO:0000259" key="15">
    <source>
        <dbReference type="Pfam" id="PF08030"/>
    </source>
</evidence>
<evidence type="ECO:0000256" key="6">
    <source>
        <dbReference type="ARBA" id="ARBA00022982"/>
    </source>
</evidence>
<keyword evidence="6" id="KW-0249">Electron transport</keyword>
<dbReference type="GO" id="GO:0015677">
    <property type="term" value="P:copper ion import"/>
    <property type="evidence" value="ECO:0007669"/>
    <property type="project" value="TreeGrafter"/>
</dbReference>
<dbReference type="SFLD" id="SFLDS00052">
    <property type="entry name" value="Ferric_Reductase_Domain"/>
    <property type="match status" value="1"/>
</dbReference>
<dbReference type="Proteomes" id="UP001378960">
    <property type="component" value="Unassembled WGS sequence"/>
</dbReference>
<dbReference type="GO" id="GO:0006826">
    <property type="term" value="P:iron ion transport"/>
    <property type="evidence" value="ECO:0007669"/>
    <property type="project" value="TreeGrafter"/>
</dbReference>
<evidence type="ECO:0000313" key="16">
    <source>
        <dbReference type="EMBL" id="GMM44194.1"/>
    </source>
</evidence>
<feature type="domain" description="Ferric reductase NAD binding" evidence="15">
    <location>
        <begin position="536"/>
        <end position="679"/>
    </location>
</feature>
<evidence type="ECO:0000256" key="10">
    <source>
        <dbReference type="ARBA" id="ARBA00023136"/>
    </source>
</evidence>
<evidence type="ECO:0000259" key="14">
    <source>
        <dbReference type="Pfam" id="PF08022"/>
    </source>
</evidence>
<feature type="transmembrane region" description="Helical" evidence="11">
    <location>
        <begin position="291"/>
        <end position="312"/>
    </location>
</feature>
<evidence type="ECO:0000256" key="11">
    <source>
        <dbReference type="SAM" id="Phobius"/>
    </source>
</evidence>
<comment type="subcellular location">
    <subcellularLocation>
        <location evidence="1">Membrane</location>
        <topology evidence="1">Multi-pass membrane protein</topology>
    </subcellularLocation>
</comment>
<dbReference type="EMBL" id="BTGB01000001">
    <property type="protein sequence ID" value="GMM44194.1"/>
    <property type="molecule type" value="Genomic_DNA"/>
</dbReference>
<keyword evidence="2" id="KW-0813">Transport</keyword>
<dbReference type="GO" id="GO:0006879">
    <property type="term" value="P:intracellular iron ion homeostasis"/>
    <property type="evidence" value="ECO:0007669"/>
    <property type="project" value="TreeGrafter"/>
</dbReference>
<evidence type="ECO:0000256" key="4">
    <source>
        <dbReference type="ARBA" id="ARBA00022692"/>
    </source>
</evidence>
<keyword evidence="9" id="KW-0406">Ion transport</keyword>
<evidence type="ECO:0000256" key="9">
    <source>
        <dbReference type="ARBA" id="ARBA00023065"/>
    </source>
</evidence>
<dbReference type="SUPFAM" id="SSF52343">
    <property type="entry name" value="Ferredoxin reductase-like, C-terminal NADP-linked domain"/>
    <property type="match status" value="1"/>
</dbReference>